<keyword evidence="3" id="KW-0813">Transport</keyword>
<feature type="transmembrane region" description="Helical" evidence="12">
    <location>
        <begin position="31"/>
        <end position="50"/>
    </location>
</feature>
<keyword evidence="15" id="KW-1185">Reference proteome</keyword>
<evidence type="ECO:0000313" key="15">
    <source>
        <dbReference type="Proteomes" id="UP000033054"/>
    </source>
</evidence>
<evidence type="ECO:0000256" key="8">
    <source>
        <dbReference type="ARBA" id="ARBA00023053"/>
    </source>
</evidence>
<feature type="transmembrane region" description="Helical" evidence="12">
    <location>
        <begin position="294"/>
        <end position="311"/>
    </location>
</feature>
<sequence length="420" mass="46190">MDLFTLITLLIVMAALFAYFNTRWLKLPDAIGIMVLSLGFSAVLIGVNAIQPTWFVVVRQTITEIDFGRVLFDVMLSFLLFAGAFHTDATQLRVERRSVMLFALVGVLLSTGLVGTGLYLVTGWFGFGLSFPLCLLFGALISPTDPIAVLGILAKFKLPESVKLNIVGESLFNDGVGVVVFASIYRIVVNGTESISAGQIGLLFLEEAGGGILFGLALGYGMYWLLRSINHYQTEVIITIAAVMGGYLLAQKLHISGPLAMVVAGLFVGDHAREEAMSHQTEEYIDKFWELIDSILNALLFVLIGLELLIIDFQSGYWLICVVTIILVLLARFISIWLPFQLARRWLDLDDKAPIMLTWGGLRGGLSIAMALSIPNDLSDKDLLVTITYGVVLFSVIGQGLTMERLIRRLYPTDESIKPK</sequence>
<protein>
    <submittedName>
        <fullName evidence="14">Sodium:proton antiporter</fullName>
    </submittedName>
</protein>
<evidence type="ECO:0000313" key="14">
    <source>
        <dbReference type="EMBL" id="AKD54047.1"/>
    </source>
</evidence>
<feature type="transmembrane region" description="Helical" evidence="12">
    <location>
        <begin position="99"/>
        <end position="121"/>
    </location>
</feature>
<evidence type="ECO:0000259" key="13">
    <source>
        <dbReference type="Pfam" id="PF00999"/>
    </source>
</evidence>
<dbReference type="EMBL" id="CP010429">
    <property type="protein sequence ID" value="AKD54047.1"/>
    <property type="molecule type" value="Genomic_DNA"/>
</dbReference>
<dbReference type="GO" id="GO:0098719">
    <property type="term" value="P:sodium ion import across plasma membrane"/>
    <property type="evidence" value="ECO:0007669"/>
    <property type="project" value="TreeGrafter"/>
</dbReference>
<dbReference type="Gene3D" id="6.10.140.1330">
    <property type="match status" value="1"/>
</dbReference>
<dbReference type="PATRIC" id="fig|1379870.5.peg.688"/>
<evidence type="ECO:0000256" key="4">
    <source>
        <dbReference type="ARBA" id="ARBA00022449"/>
    </source>
</evidence>
<dbReference type="InterPro" id="IPR018422">
    <property type="entry name" value="Cation/H_exchanger_CPA1"/>
</dbReference>
<feature type="transmembrane region" description="Helical" evidence="12">
    <location>
        <begin position="208"/>
        <end position="225"/>
    </location>
</feature>
<dbReference type="PANTHER" id="PTHR10110">
    <property type="entry name" value="SODIUM/HYDROGEN EXCHANGER"/>
    <property type="match status" value="1"/>
</dbReference>
<dbReference type="Pfam" id="PF00999">
    <property type="entry name" value="Na_H_Exchanger"/>
    <property type="match status" value="1"/>
</dbReference>
<feature type="domain" description="Cation/H+ exchanger transmembrane" evidence="13">
    <location>
        <begin position="13"/>
        <end position="407"/>
    </location>
</feature>
<dbReference type="Proteomes" id="UP000033054">
    <property type="component" value="Chromosome"/>
</dbReference>
<evidence type="ECO:0000256" key="1">
    <source>
        <dbReference type="ARBA" id="ARBA00004651"/>
    </source>
</evidence>
<evidence type="ECO:0000256" key="7">
    <source>
        <dbReference type="ARBA" id="ARBA00022989"/>
    </source>
</evidence>
<feature type="transmembrane region" description="Helical" evidence="12">
    <location>
        <begin position="317"/>
        <end position="340"/>
    </location>
</feature>
<keyword evidence="11" id="KW-0739">Sodium transport</keyword>
<evidence type="ECO:0000256" key="2">
    <source>
        <dbReference type="ARBA" id="ARBA00007367"/>
    </source>
</evidence>
<dbReference type="RefSeq" id="WP_046375643.1">
    <property type="nucleotide sequence ID" value="NZ_CP010429.1"/>
</dbReference>
<accession>A0A0E3V5D0</accession>
<dbReference type="InterPro" id="IPR006153">
    <property type="entry name" value="Cation/H_exchanger_TM"/>
</dbReference>
<dbReference type="GO" id="GO:0015385">
    <property type="term" value="F:sodium:proton antiporter activity"/>
    <property type="evidence" value="ECO:0007669"/>
    <property type="project" value="InterPro"/>
</dbReference>
<keyword evidence="6 12" id="KW-0812">Transmembrane</keyword>
<evidence type="ECO:0000256" key="3">
    <source>
        <dbReference type="ARBA" id="ARBA00022448"/>
    </source>
</evidence>
<name>A0A0E3V5D0_9BACT</name>
<gene>
    <name evidence="14" type="ORF">SD10_03130</name>
</gene>
<reference evidence="14 15" key="1">
    <citation type="journal article" date="2014" name="Curr. Microbiol.">
        <title>Spirosoma radiotolerans sp. nov., a gamma-radiation-resistant bacterium isolated from gamma ray-irradiated soil.</title>
        <authorList>
            <person name="Lee J.J."/>
            <person name="Srinivasan S."/>
            <person name="Lim S."/>
            <person name="Joe M."/>
            <person name="Im S."/>
            <person name="Bae S.I."/>
            <person name="Park K.R."/>
            <person name="Han J.H."/>
            <person name="Park S.H."/>
            <person name="Joo B.M."/>
            <person name="Park S.J."/>
            <person name="Kim M.K."/>
        </authorList>
    </citation>
    <scope>NUCLEOTIDE SEQUENCE [LARGE SCALE GENOMIC DNA]</scope>
    <source>
        <strain evidence="14 15">DG5A</strain>
    </source>
</reference>
<dbReference type="GO" id="GO:0015386">
    <property type="term" value="F:potassium:proton antiporter activity"/>
    <property type="evidence" value="ECO:0007669"/>
    <property type="project" value="TreeGrafter"/>
</dbReference>
<keyword evidence="8" id="KW-0915">Sodium</keyword>
<dbReference type="KEGG" id="srd:SD10_03130"/>
<dbReference type="GO" id="GO:0051453">
    <property type="term" value="P:regulation of intracellular pH"/>
    <property type="evidence" value="ECO:0007669"/>
    <property type="project" value="TreeGrafter"/>
</dbReference>
<keyword evidence="10 12" id="KW-0472">Membrane</keyword>
<evidence type="ECO:0000256" key="9">
    <source>
        <dbReference type="ARBA" id="ARBA00023065"/>
    </source>
</evidence>
<evidence type="ECO:0000256" key="5">
    <source>
        <dbReference type="ARBA" id="ARBA00022475"/>
    </source>
</evidence>
<feature type="transmembrane region" description="Helical" evidence="12">
    <location>
        <begin position="255"/>
        <end position="273"/>
    </location>
</feature>
<organism evidence="14 15">
    <name type="scientific">Spirosoma radiotolerans</name>
    <dbReference type="NCBI Taxonomy" id="1379870"/>
    <lineage>
        <taxon>Bacteria</taxon>
        <taxon>Pseudomonadati</taxon>
        <taxon>Bacteroidota</taxon>
        <taxon>Cytophagia</taxon>
        <taxon>Cytophagales</taxon>
        <taxon>Cytophagaceae</taxon>
        <taxon>Spirosoma</taxon>
    </lineage>
</organism>
<feature type="transmembrane region" description="Helical" evidence="12">
    <location>
        <begin position="6"/>
        <end position="24"/>
    </location>
</feature>
<dbReference type="HOGENOM" id="CLU_005912_8_1_10"/>
<keyword evidence="5" id="KW-1003">Cell membrane</keyword>
<dbReference type="GO" id="GO:0005886">
    <property type="term" value="C:plasma membrane"/>
    <property type="evidence" value="ECO:0007669"/>
    <property type="project" value="UniProtKB-SubCell"/>
</dbReference>
<keyword evidence="7 12" id="KW-1133">Transmembrane helix</keyword>
<feature type="transmembrane region" description="Helical" evidence="12">
    <location>
        <begin position="70"/>
        <end position="87"/>
    </location>
</feature>
<feature type="transmembrane region" description="Helical" evidence="12">
    <location>
        <begin position="352"/>
        <end position="371"/>
    </location>
</feature>
<feature type="transmembrane region" description="Helical" evidence="12">
    <location>
        <begin position="166"/>
        <end position="188"/>
    </location>
</feature>
<keyword evidence="9" id="KW-0406">Ion transport</keyword>
<dbReference type="PANTHER" id="PTHR10110:SF195">
    <property type="entry name" value="NA(+)_H(+) ANTIPORTER NHAS2"/>
    <property type="match status" value="1"/>
</dbReference>
<dbReference type="OrthoDB" id="9774146at2"/>
<keyword evidence="4" id="KW-0050">Antiport</keyword>
<evidence type="ECO:0000256" key="6">
    <source>
        <dbReference type="ARBA" id="ARBA00022692"/>
    </source>
</evidence>
<dbReference type="AlphaFoldDB" id="A0A0E3V5D0"/>
<feature type="transmembrane region" description="Helical" evidence="12">
    <location>
        <begin position="127"/>
        <end position="154"/>
    </location>
</feature>
<evidence type="ECO:0000256" key="12">
    <source>
        <dbReference type="SAM" id="Phobius"/>
    </source>
</evidence>
<feature type="transmembrane region" description="Helical" evidence="12">
    <location>
        <begin position="383"/>
        <end position="401"/>
    </location>
</feature>
<comment type="subcellular location">
    <subcellularLocation>
        <location evidence="1">Cell membrane</location>
        <topology evidence="1">Multi-pass membrane protein</topology>
    </subcellularLocation>
</comment>
<evidence type="ECO:0000256" key="10">
    <source>
        <dbReference type="ARBA" id="ARBA00023136"/>
    </source>
</evidence>
<comment type="similarity">
    <text evidence="2">Belongs to the monovalent cation:proton antiporter 1 (CPA1) transporter (TC 2.A.36) family.</text>
</comment>
<proteinExistence type="inferred from homology"/>
<evidence type="ECO:0000256" key="11">
    <source>
        <dbReference type="ARBA" id="ARBA00023201"/>
    </source>
</evidence>